<keyword evidence="1" id="KW-0808">Transferase</keyword>
<accession>A0A2V2YUB9</accession>
<evidence type="ECO:0000313" key="2">
    <source>
        <dbReference type="Proteomes" id="UP000246635"/>
    </source>
</evidence>
<dbReference type="GO" id="GO:0016301">
    <property type="term" value="F:kinase activity"/>
    <property type="evidence" value="ECO:0007669"/>
    <property type="project" value="UniProtKB-KW"/>
</dbReference>
<proteinExistence type="predicted"/>
<dbReference type="InterPro" id="IPR004119">
    <property type="entry name" value="EcKL"/>
</dbReference>
<dbReference type="Pfam" id="PF02958">
    <property type="entry name" value="EcKL"/>
    <property type="match status" value="1"/>
</dbReference>
<dbReference type="AlphaFoldDB" id="A0A2V2YUB9"/>
<dbReference type="Gene3D" id="3.90.1200.10">
    <property type="match status" value="1"/>
</dbReference>
<dbReference type="SUPFAM" id="SSF56112">
    <property type="entry name" value="Protein kinase-like (PK-like)"/>
    <property type="match status" value="1"/>
</dbReference>
<reference evidence="1 2" key="1">
    <citation type="submission" date="2018-05" db="EMBL/GenBank/DDBJ databases">
        <title>Genomic Encyclopedia of Type Strains, Phase III (KMG-III): the genomes of soil and plant-associated and newly described type strains.</title>
        <authorList>
            <person name="Whitman W."/>
        </authorList>
    </citation>
    <scope>NUCLEOTIDE SEQUENCE [LARGE SCALE GENOMIC DNA]</scope>
    <source>
        <strain evidence="1 2">CECT 5696</strain>
    </source>
</reference>
<sequence>MGGAHLLVIERWTSCMHASGIENCIDQQKLQAISNAVLHKNDGQLIEWSYHSIGTGERNFVTGGVFRVTGITKLRDAERRSWSVILKVVKQDPTCDSTSHYNYWRREVEAYQSGLLQQLPANFVTPKCFSIDHLDDGSIWLWLEDVGHELQQWDKDAYRLACKRLGQFQAAYLVGETLPSNEWINSRWMRSWIQECMSYRSELDEGAIEQLLSDERLSAIMLSLNQLEDAVGDWISALERLPRVFAHQDYYEQNILLRKDQQPDDPVMLIDWQFASISGIGEDLGRFLGLAVSRGHVPIEHFAQYRELFFASYMEGLRESGWTGESELSRFGFIASFAMRAVWEAPKLLRWFQNKPGSSDNDKLLLIVQYQMEAAMEAAELYSQLTFKHS</sequence>
<keyword evidence="2" id="KW-1185">Reference proteome</keyword>
<keyword evidence="1" id="KW-0418">Kinase</keyword>
<evidence type="ECO:0000313" key="1">
    <source>
        <dbReference type="EMBL" id="PWW04751.1"/>
    </source>
</evidence>
<name>A0A2V2YUB9_9BACL</name>
<dbReference type="PANTHER" id="PTHR11012">
    <property type="entry name" value="PROTEIN KINASE-LIKE DOMAIN-CONTAINING"/>
    <property type="match status" value="1"/>
</dbReference>
<dbReference type="InterPro" id="IPR011009">
    <property type="entry name" value="Kinase-like_dom_sf"/>
</dbReference>
<protein>
    <submittedName>
        <fullName evidence="1">Ecdysteroid kinase</fullName>
    </submittedName>
</protein>
<dbReference type="Proteomes" id="UP000246635">
    <property type="component" value="Unassembled WGS sequence"/>
</dbReference>
<dbReference type="PANTHER" id="PTHR11012:SF30">
    <property type="entry name" value="PROTEIN KINASE-LIKE DOMAIN-CONTAINING"/>
    <property type="match status" value="1"/>
</dbReference>
<dbReference type="EMBL" id="QGTQ01000006">
    <property type="protein sequence ID" value="PWW04751.1"/>
    <property type="molecule type" value="Genomic_DNA"/>
</dbReference>
<gene>
    <name evidence="1" type="ORF">DFQ01_10632</name>
</gene>
<organism evidence="1 2">
    <name type="scientific">Paenibacillus cellulosilyticus</name>
    <dbReference type="NCBI Taxonomy" id="375489"/>
    <lineage>
        <taxon>Bacteria</taxon>
        <taxon>Bacillati</taxon>
        <taxon>Bacillota</taxon>
        <taxon>Bacilli</taxon>
        <taxon>Bacillales</taxon>
        <taxon>Paenibacillaceae</taxon>
        <taxon>Paenibacillus</taxon>
    </lineage>
</organism>
<comment type="caution">
    <text evidence="1">The sequence shown here is derived from an EMBL/GenBank/DDBJ whole genome shotgun (WGS) entry which is preliminary data.</text>
</comment>